<gene>
    <name evidence="2" type="ordered locus">AM1_4129</name>
</gene>
<dbReference type="OrthoDB" id="486490at2"/>
<evidence type="ECO:0000313" key="3">
    <source>
        <dbReference type="Proteomes" id="UP000000268"/>
    </source>
</evidence>
<dbReference type="PANTHER" id="PTHR36785">
    <property type="entry name" value="OS05G0502500 PROTEIN"/>
    <property type="match status" value="1"/>
</dbReference>
<dbReference type="HOGENOM" id="CLU_163200_0_0_3"/>
<dbReference type="KEGG" id="amr:AM1_4129"/>
<keyword evidence="1" id="KW-0812">Transmembrane</keyword>
<evidence type="ECO:0000313" key="2">
    <source>
        <dbReference type="EMBL" id="ABW29110.1"/>
    </source>
</evidence>
<dbReference type="STRING" id="329726.AM1_4129"/>
<name>B0CBJ2_ACAM1</name>
<feature type="transmembrane region" description="Helical" evidence="1">
    <location>
        <begin position="12"/>
        <end position="36"/>
    </location>
</feature>
<keyword evidence="1" id="KW-1133">Transmembrane helix</keyword>
<keyword evidence="3" id="KW-1185">Reference proteome</keyword>
<feature type="transmembrane region" description="Helical" evidence="1">
    <location>
        <begin position="42"/>
        <end position="63"/>
    </location>
</feature>
<proteinExistence type="predicted"/>
<accession>B0CBJ2</accession>
<dbReference type="PANTHER" id="PTHR36785:SF1">
    <property type="entry name" value="OS05G0502500 PROTEIN"/>
    <property type="match status" value="1"/>
</dbReference>
<dbReference type="Proteomes" id="UP000000268">
    <property type="component" value="Chromosome"/>
</dbReference>
<reference evidence="2 3" key="1">
    <citation type="journal article" date="2008" name="Proc. Natl. Acad. Sci. U.S.A.">
        <title>Niche adaptation and genome expansion in the chlorophyll d-producing cyanobacterium Acaryochloris marina.</title>
        <authorList>
            <person name="Swingley W.D."/>
            <person name="Chen M."/>
            <person name="Cheung P.C."/>
            <person name="Conrad A.L."/>
            <person name="Dejesa L.C."/>
            <person name="Hao J."/>
            <person name="Honchak B.M."/>
            <person name="Karbach L.E."/>
            <person name="Kurdoglu A."/>
            <person name="Lahiri S."/>
            <person name="Mastrian S.D."/>
            <person name="Miyashita H."/>
            <person name="Page L."/>
            <person name="Ramakrishna P."/>
            <person name="Satoh S."/>
            <person name="Sattley W.M."/>
            <person name="Shimada Y."/>
            <person name="Taylor H.L."/>
            <person name="Tomo T."/>
            <person name="Tsuchiya T."/>
            <person name="Wang Z.T."/>
            <person name="Raymond J."/>
            <person name="Mimuro M."/>
            <person name="Blankenship R.E."/>
            <person name="Touchman J.W."/>
        </authorList>
    </citation>
    <scope>NUCLEOTIDE SEQUENCE [LARGE SCALE GENOMIC DNA]</scope>
    <source>
        <strain evidence="3">MBIC 11017</strain>
    </source>
</reference>
<organism evidence="2 3">
    <name type="scientific">Acaryochloris marina (strain MBIC 11017)</name>
    <dbReference type="NCBI Taxonomy" id="329726"/>
    <lineage>
        <taxon>Bacteria</taxon>
        <taxon>Bacillati</taxon>
        <taxon>Cyanobacteriota</taxon>
        <taxon>Cyanophyceae</taxon>
        <taxon>Acaryochloridales</taxon>
        <taxon>Acaryochloridaceae</taxon>
        <taxon>Acaryochloris</taxon>
    </lineage>
</organism>
<keyword evidence="1" id="KW-0472">Membrane</keyword>
<dbReference type="EMBL" id="CP000828">
    <property type="protein sequence ID" value="ABW29110.1"/>
    <property type="molecule type" value="Genomic_DNA"/>
</dbReference>
<dbReference type="AlphaFoldDB" id="B0CBJ2"/>
<sequence>MNLNQSQRFSAGLSVIRSWLTIAIVVVLFGSIGLGWVLKSLLVLFGLILVTPVVLFVGLRWWLGRNLIQGTCPSCGNPLTGLKNTQTTCPFCGQSVVVENANFQRPTEPGTIDVQAVDVTSQTIE</sequence>
<evidence type="ECO:0000256" key="1">
    <source>
        <dbReference type="SAM" id="Phobius"/>
    </source>
</evidence>
<dbReference type="eggNOG" id="COG1645">
    <property type="taxonomic scope" value="Bacteria"/>
</dbReference>
<dbReference type="RefSeq" id="WP_010467666.1">
    <property type="nucleotide sequence ID" value="NC_009925.1"/>
</dbReference>
<protein>
    <submittedName>
        <fullName evidence="2">Uncharacterized protein</fullName>
    </submittedName>
</protein>